<evidence type="ECO:0000313" key="2">
    <source>
        <dbReference type="Proteomes" id="UP001163321"/>
    </source>
</evidence>
<organism evidence="1 2">
    <name type="scientific">Peronosclerospora sorghi</name>
    <dbReference type="NCBI Taxonomy" id="230839"/>
    <lineage>
        <taxon>Eukaryota</taxon>
        <taxon>Sar</taxon>
        <taxon>Stramenopiles</taxon>
        <taxon>Oomycota</taxon>
        <taxon>Peronosporomycetes</taxon>
        <taxon>Peronosporales</taxon>
        <taxon>Peronosporaceae</taxon>
        <taxon>Peronosclerospora</taxon>
    </lineage>
</organism>
<sequence>MAEHYPPSLQRPVNVRLHDQRDCLQEPLTTFTALLHAAHSAGRDALAIAEKKDATERPDGSGNERRLRNRISCRKTRLKRKLQQHALELLARDRHARHAYLTQLTLALSSEDTPHEELFREFVAKNLHYALIDSNYCGWLKHDQDQRFSRYGMRSSSSRAGDGSQSRRLKRPRRESEHDAFSALATDLQSPQASFDEQWIPIVDGLQNIDLQLDRMDEKEVAPRVFERHCHWKFVGVSLANMNRVGAIAASAVSGITRLRFYGRHVQSVSIHRVRRENNVAFDFTISDAPRPSACQIDQCVCRQLYVS</sequence>
<reference evidence="1 2" key="1">
    <citation type="journal article" date="2022" name="bioRxiv">
        <title>The genome of the oomycete Peronosclerospora sorghi, a cosmopolitan pathogen of maize and sorghum, is inflated with dispersed pseudogenes.</title>
        <authorList>
            <person name="Fletcher K."/>
            <person name="Martin F."/>
            <person name="Isakeit T."/>
            <person name="Cavanaugh K."/>
            <person name="Magill C."/>
            <person name="Michelmore R."/>
        </authorList>
    </citation>
    <scope>NUCLEOTIDE SEQUENCE [LARGE SCALE GENOMIC DNA]</scope>
    <source>
        <strain evidence="1">P6</strain>
    </source>
</reference>
<protein>
    <submittedName>
        <fullName evidence="1">Uncharacterized protein</fullName>
    </submittedName>
</protein>
<gene>
    <name evidence="1" type="ORF">PsorP6_012064</name>
</gene>
<proteinExistence type="predicted"/>
<dbReference type="EMBL" id="CM047591">
    <property type="protein sequence ID" value="KAI9918794.1"/>
    <property type="molecule type" value="Genomic_DNA"/>
</dbReference>
<comment type="caution">
    <text evidence="1">The sequence shown here is derived from an EMBL/GenBank/DDBJ whole genome shotgun (WGS) entry which is preliminary data.</text>
</comment>
<name>A0ACC0WJ63_9STRA</name>
<evidence type="ECO:0000313" key="1">
    <source>
        <dbReference type="EMBL" id="KAI9918794.1"/>
    </source>
</evidence>
<accession>A0ACC0WJ63</accession>
<dbReference type="Proteomes" id="UP001163321">
    <property type="component" value="Chromosome 12"/>
</dbReference>
<keyword evidence="2" id="KW-1185">Reference proteome</keyword>